<dbReference type="RefSeq" id="WP_249770265.1">
    <property type="nucleotide sequence ID" value="NZ_CP097332.1"/>
</dbReference>
<evidence type="ECO:0000313" key="2">
    <source>
        <dbReference type="EMBL" id="UQX87593.1"/>
    </source>
</evidence>
<dbReference type="Pfam" id="PF24837">
    <property type="entry name" value="AMIN-like"/>
    <property type="match status" value="1"/>
</dbReference>
<feature type="domain" description="AMIN-like" evidence="1">
    <location>
        <begin position="55"/>
        <end position="177"/>
    </location>
</feature>
<dbReference type="EMBL" id="CP097332">
    <property type="protein sequence ID" value="UQX87593.1"/>
    <property type="molecule type" value="Genomic_DNA"/>
</dbReference>
<accession>A0ABY4QVW9</accession>
<keyword evidence="3" id="KW-1185">Reference proteome</keyword>
<dbReference type="Proteomes" id="UP001056336">
    <property type="component" value="Chromosome"/>
</dbReference>
<reference evidence="2" key="2">
    <citation type="submission" date="2022-05" db="EMBL/GenBank/DDBJ databases">
        <authorList>
            <person name="Kim J.-S."/>
            <person name="Lee K."/>
            <person name="Suh M."/>
            <person name="Eom M."/>
            <person name="Kim J.-S."/>
            <person name="Kim D.-S."/>
            <person name="Ko S.-H."/>
            <person name="Shin Y."/>
            <person name="Lee J.-S."/>
        </authorList>
    </citation>
    <scope>NUCLEOTIDE SEQUENCE</scope>
    <source>
        <strain evidence="2">N237</strain>
    </source>
</reference>
<dbReference type="InterPro" id="IPR056303">
    <property type="entry name" value="AMIN-like"/>
</dbReference>
<proteinExistence type="predicted"/>
<reference evidence="2" key="1">
    <citation type="journal article" date="2018" name="Int. J. Syst. Evol. Microbiol.">
        <title>Jatrophihabitans telluris sp. nov., isolated from sediment soil of lava forest wetlands and the emended description of the genus Jatrophihabitans.</title>
        <authorList>
            <person name="Lee K.C."/>
            <person name="Suh M.K."/>
            <person name="Eom M.K."/>
            <person name="Kim K.K."/>
            <person name="Kim J.S."/>
            <person name="Kim D.S."/>
            <person name="Ko S.H."/>
            <person name="Shin Y.K."/>
            <person name="Lee J.S."/>
        </authorList>
    </citation>
    <scope>NUCLEOTIDE SEQUENCE</scope>
    <source>
        <strain evidence="2">N237</strain>
    </source>
</reference>
<sequence>MTSNSTVPRRIGAGSAALIALAAAIWVAVLPQPAAALPAYVCGTVSGGSSSVSAHVVDVRVGQHVGFDRFVVQFAGSKIPSFTLTPKSSAVFYLDGSGKPVTLRGTAGLKVVMRSTTGIGTFSGPTDIRPAFVQLREARQIGDFEGVTSWGLGLAHQSCKRVFTLTGPTRLVIDLPH</sequence>
<evidence type="ECO:0000313" key="3">
    <source>
        <dbReference type="Proteomes" id="UP001056336"/>
    </source>
</evidence>
<name>A0ABY4QVW9_9ACTN</name>
<gene>
    <name evidence="2" type="ORF">M6D93_14965</name>
</gene>
<evidence type="ECO:0000259" key="1">
    <source>
        <dbReference type="Pfam" id="PF24837"/>
    </source>
</evidence>
<organism evidence="2 3">
    <name type="scientific">Jatrophihabitans telluris</name>
    <dbReference type="NCBI Taxonomy" id="2038343"/>
    <lineage>
        <taxon>Bacteria</taxon>
        <taxon>Bacillati</taxon>
        <taxon>Actinomycetota</taxon>
        <taxon>Actinomycetes</taxon>
        <taxon>Jatrophihabitantales</taxon>
        <taxon>Jatrophihabitantaceae</taxon>
        <taxon>Jatrophihabitans</taxon>
    </lineage>
</organism>
<protein>
    <recommendedName>
        <fullName evidence="1">AMIN-like domain-containing protein</fullName>
    </recommendedName>
</protein>